<protein>
    <submittedName>
        <fullName evidence="2">Uncharacterized protein</fullName>
    </submittedName>
</protein>
<accession>A0A5B7HPV5</accession>
<dbReference type="Proteomes" id="UP000324222">
    <property type="component" value="Unassembled WGS sequence"/>
</dbReference>
<sequence>MKSRTCVERSPPTTRPSPPIIHPSRFPPIQFSPPITRPSPPITHPQLSAHFTFLLGHHPHRAPGIYLVIMSDVDLMLPYFQVSKTQNKLVI</sequence>
<keyword evidence="3" id="KW-1185">Reference proteome</keyword>
<dbReference type="EMBL" id="VSRR010031585">
    <property type="protein sequence ID" value="MPC70718.1"/>
    <property type="molecule type" value="Genomic_DNA"/>
</dbReference>
<evidence type="ECO:0000313" key="2">
    <source>
        <dbReference type="EMBL" id="MPC70718.1"/>
    </source>
</evidence>
<feature type="region of interest" description="Disordered" evidence="1">
    <location>
        <begin position="1"/>
        <end position="23"/>
    </location>
</feature>
<comment type="caution">
    <text evidence="2">The sequence shown here is derived from an EMBL/GenBank/DDBJ whole genome shotgun (WGS) entry which is preliminary data.</text>
</comment>
<gene>
    <name evidence="2" type="ORF">E2C01_064972</name>
</gene>
<reference evidence="2 3" key="1">
    <citation type="submission" date="2019-05" db="EMBL/GenBank/DDBJ databases">
        <title>Another draft genome of Portunus trituberculatus and its Hox gene families provides insights of decapod evolution.</title>
        <authorList>
            <person name="Jeong J.-H."/>
            <person name="Song I."/>
            <person name="Kim S."/>
            <person name="Choi T."/>
            <person name="Kim D."/>
            <person name="Ryu S."/>
            <person name="Kim W."/>
        </authorList>
    </citation>
    <scope>NUCLEOTIDE SEQUENCE [LARGE SCALE GENOMIC DNA]</scope>
    <source>
        <tissue evidence="2">Muscle</tissue>
    </source>
</reference>
<dbReference type="AlphaFoldDB" id="A0A5B7HPV5"/>
<evidence type="ECO:0000313" key="3">
    <source>
        <dbReference type="Proteomes" id="UP000324222"/>
    </source>
</evidence>
<name>A0A5B7HPV5_PORTR</name>
<proteinExistence type="predicted"/>
<organism evidence="2 3">
    <name type="scientific">Portunus trituberculatus</name>
    <name type="common">Swimming crab</name>
    <name type="synonym">Neptunus trituberculatus</name>
    <dbReference type="NCBI Taxonomy" id="210409"/>
    <lineage>
        <taxon>Eukaryota</taxon>
        <taxon>Metazoa</taxon>
        <taxon>Ecdysozoa</taxon>
        <taxon>Arthropoda</taxon>
        <taxon>Crustacea</taxon>
        <taxon>Multicrustacea</taxon>
        <taxon>Malacostraca</taxon>
        <taxon>Eumalacostraca</taxon>
        <taxon>Eucarida</taxon>
        <taxon>Decapoda</taxon>
        <taxon>Pleocyemata</taxon>
        <taxon>Brachyura</taxon>
        <taxon>Eubrachyura</taxon>
        <taxon>Portunoidea</taxon>
        <taxon>Portunidae</taxon>
        <taxon>Portuninae</taxon>
        <taxon>Portunus</taxon>
    </lineage>
</organism>
<evidence type="ECO:0000256" key="1">
    <source>
        <dbReference type="SAM" id="MobiDB-lite"/>
    </source>
</evidence>